<dbReference type="PATRIC" id="fig|1004151.3.peg.1735"/>
<reference evidence="3 4" key="1">
    <citation type="submission" date="2013-11" db="EMBL/GenBank/DDBJ databases">
        <title>Elucidation of the Photorhabdus temperata genome and generation of transposon mutant library to identify motility mutants.</title>
        <authorList>
            <person name="Hurst S.G.IV."/>
            <person name="Micheals B."/>
            <person name="Abebe-Akele F."/>
            <person name="Rowedder H."/>
            <person name="Bullock H."/>
            <person name="Jackobeck R."/>
            <person name="Janicki E."/>
            <person name="Tisa L.S."/>
        </authorList>
    </citation>
    <scope>NUCLEOTIDE SEQUENCE [LARGE SCALE GENOMIC DNA]</scope>
    <source>
        <strain evidence="3 4">NC19</strain>
    </source>
</reference>
<evidence type="ECO:0000256" key="1">
    <source>
        <dbReference type="ARBA" id="ARBA00022649"/>
    </source>
</evidence>
<proteinExistence type="inferred from homology"/>
<dbReference type="InterPro" id="IPR014795">
    <property type="entry name" value="TacA_1-like"/>
</dbReference>
<dbReference type="InterPro" id="IPR010985">
    <property type="entry name" value="Ribbon_hlx_hlx"/>
</dbReference>
<dbReference type="RefSeq" id="WP_157890170.1">
    <property type="nucleotide sequence ID" value="NZ_AYSJ01000007.1"/>
</dbReference>
<accession>W3VAL6</accession>
<name>W3VAL6_9GAMM</name>
<evidence type="ECO:0000313" key="4">
    <source>
        <dbReference type="Proteomes" id="UP000018957"/>
    </source>
</evidence>
<comment type="caution">
    <text evidence="3">The sequence shown here is derived from an EMBL/GenBank/DDBJ whole genome shotgun (WGS) entry which is preliminary data.</text>
</comment>
<sequence length="52" mass="5746">MTAVTRFDLKMDIDEKEVISRAAALMGTTIAAFVHTAANRAGSHFKLNYFVN</sequence>
<evidence type="ECO:0000256" key="2">
    <source>
        <dbReference type="ARBA" id="ARBA00049988"/>
    </source>
</evidence>
<gene>
    <name evidence="3" type="ORF">PTE_01696</name>
</gene>
<evidence type="ECO:0000313" key="3">
    <source>
        <dbReference type="EMBL" id="ETS32150.1"/>
    </source>
</evidence>
<dbReference type="Proteomes" id="UP000018957">
    <property type="component" value="Unassembled WGS sequence"/>
</dbReference>
<dbReference type="Gene3D" id="1.20.5.780">
    <property type="entry name" value="Single helix bin"/>
    <property type="match status" value="1"/>
</dbReference>
<dbReference type="AlphaFoldDB" id="W3VAL6"/>
<comment type="similarity">
    <text evidence="2">Belongs to the TacA antitoxin family.</text>
</comment>
<keyword evidence="4" id="KW-1185">Reference proteome</keyword>
<keyword evidence="1" id="KW-1277">Toxin-antitoxin system</keyword>
<dbReference type="EMBL" id="AYSJ01000007">
    <property type="protein sequence ID" value="ETS32150.1"/>
    <property type="molecule type" value="Genomic_DNA"/>
</dbReference>
<organism evidence="3 4">
    <name type="scientific">Photorhabdus khanii NC19</name>
    <dbReference type="NCBI Taxonomy" id="1004151"/>
    <lineage>
        <taxon>Bacteria</taxon>
        <taxon>Pseudomonadati</taxon>
        <taxon>Pseudomonadota</taxon>
        <taxon>Gammaproteobacteria</taxon>
        <taxon>Enterobacterales</taxon>
        <taxon>Morganellaceae</taxon>
        <taxon>Photorhabdus</taxon>
    </lineage>
</organism>
<protein>
    <submittedName>
        <fullName evidence="3">Uncharacterized protein</fullName>
    </submittedName>
</protein>
<dbReference type="SUPFAM" id="SSF47598">
    <property type="entry name" value="Ribbon-helix-helix"/>
    <property type="match status" value="1"/>
</dbReference>
<dbReference type="Pfam" id="PF08681">
    <property type="entry name" value="TacA1"/>
    <property type="match status" value="1"/>
</dbReference>
<dbReference type="GO" id="GO:0006355">
    <property type="term" value="P:regulation of DNA-templated transcription"/>
    <property type="evidence" value="ECO:0007669"/>
    <property type="project" value="InterPro"/>
</dbReference>